<evidence type="ECO:0000313" key="3">
    <source>
        <dbReference type="Proteomes" id="UP000005143"/>
    </source>
</evidence>
<feature type="region of interest" description="Disordered" evidence="1">
    <location>
        <begin position="1"/>
        <end position="43"/>
    </location>
</feature>
<dbReference type="Proteomes" id="UP000005143">
    <property type="component" value="Unassembled WGS sequence"/>
</dbReference>
<protein>
    <submittedName>
        <fullName evidence="2">Uncharacterized protein</fullName>
    </submittedName>
</protein>
<evidence type="ECO:0000256" key="1">
    <source>
        <dbReference type="SAM" id="MobiDB-lite"/>
    </source>
</evidence>
<feature type="compositionally biased region" description="Basic and acidic residues" evidence="1">
    <location>
        <begin position="34"/>
        <end position="43"/>
    </location>
</feature>
<dbReference type="EMBL" id="AGUD01000017">
    <property type="protein sequence ID" value="EHN12597.1"/>
    <property type="molecule type" value="Genomic_DNA"/>
</dbReference>
<gene>
    <name evidence="2" type="ORF">PAI11_04810</name>
</gene>
<reference evidence="2 3" key="1">
    <citation type="journal article" date="2013" name="Biodegradation">
        <title>Quantitative proteomic analysis of ibuprofen-degrading Patulibacter sp. strain I11.</title>
        <authorList>
            <person name="Almeida B."/>
            <person name="Kjeldal H."/>
            <person name="Lolas I."/>
            <person name="Knudsen A.D."/>
            <person name="Carvalho G."/>
            <person name="Nielsen K.L."/>
            <person name="Barreto Crespo M.T."/>
            <person name="Stensballe A."/>
            <person name="Nielsen J.L."/>
        </authorList>
    </citation>
    <scope>NUCLEOTIDE SEQUENCE [LARGE SCALE GENOMIC DNA]</scope>
    <source>
        <strain evidence="2 3">I11</strain>
    </source>
</reference>
<keyword evidence="3" id="KW-1185">Reference proteome</keyword>
<feature type="compositionally biased region" description="Polar residues" evidence="1">
    <location>
        <begin position="14"/>
        <end position="23"/>
    </location>
</feature>
<sequence>MRIGDEPGAPSVEVHNNSFALTTTGGGPATVRWLKADGSEAPR</sequence>
<organism evidence="2 3">
    <name type="scientific">Patulibacter medicamentivorans</name>
    <dbReference type="NCBI Taxonomy" id="1097667"/>
    <lineage>
        <taxon>Bacteria</taxon>
        <taxon>Bacillati</taxon>
        <taxon>Actinomycetota</taxon>
        <taxon>Thermoleophilia</taxon>
        <taxon>Solirubrobacterales</taxon>
        <taxon>Patulibacteraceae</taxon>
        <taxon>Patulibacter</taxon>
    </lineage>
</organism>
<evidence type="ECO:0000313" key="2">
    <source>
        <dbReference type="EMBL" id="EHN12597.1"/>
    </source>
</evidence>
<accession>H0E122</accession>
<proteinExistence type="predicted"/>
<comment type="caution">
    <text evidence="2">The sequence shown here is derived from an EMBL/GenBank/DDBJ whole genome shotgun (WGS) entry which is preliminary data.</text>
</comment>
<dbReference type="AlphaFoldDB" id="H0E122"/>
<name>H0E122_9ACTN</name>